<name>A0A5A7NBD6_9PROT</name>
<evidence type="ECO:0000313" key="1">
    <source>
        <dbReference type="EMBL" id="GER04359.1"/>
    </source>
</evidence>
<organism evidence="1 2">
    <name type="scientific">Iodidimonas nitroreducens</name>
    <dbReference type="NCBI Taxonomy" id="1236968"/>
    <lineage>
        <taxon>Bacteria</taxon>
        <taxon>Pseudomonadati</taxon>
        <taxon>Pseudomonadota</taxon>
        <taxon>Alphaproteobacteria</taxon>
        <taxon>Iodidimonadales</taxon>
        <taxon>Iodidimonadaceae</taxon>
        <taxon>Iodidimonas</taxon>
    </lineage>
</organism>
<proteinExistence type="predicted"/>
<dbReference type="EMBL" id="BKCN01000009">
    <property type="protein sequence ID" value="GER04359.1"/>
    <property type="molecule type" value="Genomic_DNA"/>
</dbReference>
<gene>
    <name evidence="1" type="ORF">JCM17846_20410</name>
</gene>
<comment type="caution">
    <text evidence="1">The sequence shown here is derived from an EMBL/GenBank/DDBJ whole genome shotgun (WGS) entry which is preliminary data.</text>
</comment>
<dbReference type="Proteomes" id="UP000324996">
    <property type="component" value="Unassembled WGS sequence"/>
</dbReference>
<keyword evidence="2" id="KW-1185">Reference proteome</keyword>
<protein>
    <submittedName>
        <fullName evidence="1">Uncharacterized protein</fullName>
    </submittedName>
</protein>
<accession>A0A5A7NBD6</accession>
<evidence type="ECO:0000313" key="2">
    <source>
        <dbReference type="Proteomes" id="UP000324996"/>
    </source>
</evidence>
<sequence length="70" mass="7436">MQIGGEAWVVIDLERLRSFAADIAENFFNPQADIKDPAIHFHLIGDIAGKAGGGMPVIDEACTGIEQAIA</sequence>
<dbReference type="AlphaFoldDB" id="A0A5A7NBD6"/>
<reference evidence="1 2" key="1">
    <citation type="submission" date="2019-09" db="EMBL/GenBank/DDBJ databases">
        <title>NBRP : Genome information of microbial organism related human and environment.</title>
        <authorList>
            <person name="Hattori M."/>
            <person name="Oshima K."/>
            <person name="Inaba H."/>
            <person name="Suda W."/>
            <person name="Sakamoto M."/>
            <person name="Iino T."/>
            <person name="Kitahara M."/>
            <person name="Oshida Y."/>
            <person name="Iida T."/>
            <person name="Kudo T."/>
            <person name="Itoh T."/>
            <person name="Ohkuma M."/>
        </authorList>
    </citation>
    <scope>NUCLEOTIDE SEQUENCE [LARGE SCALE GENOMIC DNA]</scope>
    <source>
        <strain evidence="1 2">Q-1</strain>
    </source>
</reference>